<protein>
    <recommendedName>
        <fullName evidence="3">Urease accessory protein UreD</fullName>
    </recommendedName>
</protein>
<dbReference type="GO" id="GO:0005737">
    <property type="term" value="C:cytoplasm"/>
    <property type="evidence" value="ECO:0007669"/>
    <property type="project" value="UniProtKB-SubCell"/>
</dbReference>
<name>A0A7X6QXX6_9CELL</name>
<keyword evidence="6" id="KW-1185">Reference proteome</keyword>
<keyword evidence="2 3" id="KW-0143">Chaperone</keyword>
<gene>
    <name evidence="3" type="primary">ureD</name>
    <name evidence="5" type="ORF">HGA03_02510</name>
</gene>
<dbReference type="Pfam" id="PF01774">
    <property type="entry name" value="UreD"/>
    <property type="match status" value="1"/>
</dbReference>
<keyword evidence="3" id="KW-0996">Nickel insertion</keyword>
<organism evidence="5 6">
    <name type="scientific">Cellulomonas denverensis</name>
    <dbReference type="NCBI Taxonomy" id="264297"/>
    <lineage>
        <taxon>Bacteria</taxon>
        <taxon>Bacillati</taxon>
        <taxon>Actinomycetota</taxon>
        <taxon>Actinomycetes</taxon>
        <taxon>Micrococcales</taxon>
        <taxon>Cellulomonadaceae</taxon>
        <taxon>Cellulomonas</taxon>
    </lineage>
</organism>
<feature type="region of interest" description="Disordered" evidence="4">
    <location>
        <begin position="1"/>
        <end position="24"/>
    </location>
</feature>
<comment type="function">
    <text evidence="3">Required for maturation of urease via the functional incorporation of the urease nickel metallocenter.</text>
</comment>
<reference evidence="5 6" key="1">
    <citation type="submission" date="2020-04" db="EMBL/GenBank/DDBJ databases">
        <title>MicrobeNet Type strains.</title>
        <authorList>
            <person name="Nicholson A.C."/>
        </authorList>
    </citation>
    <scope>NUCLEOTIDE SEQUENCE [LARGE SCALE GENOMIC DNA]</scope>
    <source>
        <strain evidence="5 6">ATCC BAA-788</strain>
    </source>
</reference>
<comment type="caution">
    <text evidence="5">The sequence shown here is derived from an EMBL/GenBank/DDBJ whole genome shotgun (WGS) entry which is preliminary data.</text>
</comment>
<sequence>MTAAVLGYGGHRVRPEHYEPDRVPPELARLRGTPDTLVPGSPGKVGVLELGFAHTGSRTELVRRYQKAPLQIMRPLYYDPWRPDLPITYLMSTGAGIMQGDRLRTDLGFGPGSSGHVTTSAYTKALRMEHDYAVAQVNLRVADGAYVEYLPDPLIAFAGARLFQRIRVTLAESATLIIGDTLIAGRLAAGERHRYTVLALDLEVDRPDGLPVLVDRMRLDPVSAQGPAVLAGRGLVATLTVLTPDVPAEEIADLLRAALAPLAGTELAIGVSVLPGDAGAWLRVLGDDPVLVARARTLAWQAARLRLTGRPAPTIRKS</sequence>
<dbReference type="InterPro" id="IPR002669">
    <property type="entry name" value="UreD"/>
</dbReference>
<proteinExistence type="inferred from homology"/>
<dbReference type="PANTHER" id="PTHR33643">
    <property type="entry name" value="UREASE ACCESSORY PROTEIN D"/>
    <property type="match status" value="1"/>
</dbReference>
<accession>A0A7X6QXX6</accession>
<keyword evidence="3" id="KW-0963">Cytoplasm</keyword>
<evidence type="ECO:0000256" key="4">
    <source>
        <dbReference type="SAM" id="MobiDB-lite"/>
    </source>
</evidence>
<dbReference type="RefSeq" id="WP_168628610.1">
    <property type="nucleotide sequence ID" value="NZ_BONL01000009.1"/>
</dbReference>
<evidence type="ECO:0000256" key="1">
    <source>
        <dbReference type="ARBA" id="ARBA00007177"/>
    </source>
</evidence>
<dbReference type="GO" id="GO:0016151">
    <property type="term" value="F:nickel cation binding"/>
    <property type="evidence" value="ECO:0007669"/>
    <property type="project" value="UniProtKB-UniRule"/>
</dbReference>
<dbReference type="Proteomes" id="UP000581206">
    <property type="component" value="Unassembled WGS sequence"/>
</dbReference>
<comment type="subunit">
    <text evidence="3">UreD, UreF and UreG form a complex that acts as a GTP-hydrolysis-dependent molecular chaperone, activating the urease apoprotein by helping to assemble the nickel containing metallocenter of UreC. The UreE protein probably delivers the nickel.</text>
</comment>
<evidence type="ECO:0000313" key="6">
    <source>
        <dbReference type="Proteomes" id="UP000581206"/>
    </source>
</evidence>
<dbReference type="HAMAP" id="MF_01384">
    <property type="entry name" value="UreD"/>
    <property type="match status" value="1"/>
</dbReference>
<feature type="compositionally biased region" description="Basic and acidic residues" evidence="4">
    <location>
        <begin position="13"/>
        <end position="24"/>
    </location>
</feature>
<dbReference type="EMBL" id="JAAXOX010000001">
    <property type="protein sequence ID" value="NKY21533.1"/>
    <property type="molecule type" value="Genomic_DNA"/>
</dbReference>
<evidence type="ECO:0000256" key="2">
    <source>
        <dbReference type="ARBA" id="ARBA00023186"/>
    </source>
</evidence>
<comment type="similarity">
    <text evidence="1 3">Belongs to the UreD family.</text>
</comment>
<evidence type="ECO:0000256" key="3">
    <source>
        <dbReference type="HAMAP-Rule" id="MF_01384"/>
    </source>
</evidence>
<evidence type="ECO:0000313" key="5">
    <source>
        <dbReference type="EMBL" id="NKY21533.1"/>
    </source>
</evidence>
<dbReference type="PANTHER" id="PTHR33643:SF1">
    <property type="entry name" value="UREASE ACCESSORY PROTEIN D"/>
    <property type="match status" value="1"/>
</dbReference>
<dbReference type="AlphaFoldDB" id="A0A7X6QXX6"/>
<comment type="subcellular location">
    <subcellularLocation>
        <location evidence="3">Cytoplasm</location>
    </subcellularLocation>
</comment>